<name>A0A059T5Q4_9CAUD</name>
<gene>
    <name evidence="1" type="ORF">LP083-2_086</name>
</gene>
<dbReference type="OrthoDB" id="13578at10239"/>
<evidence type="ECO:0000313" key="2">
    <source>
        <dbReference type="Proteomes" id="UP000026997"/>
    </source>
</evidence>
<accession>A0A059T5Q4</accession>
<evidence type="ECO:0000313" key="1">
    <source>
        <dbReference type="EMBL" id="AHL19293.1"/>
    </source>
</evidence>
<dbReference type="Proteomes" id="UP000026997">
    <property type="component" value="Segment"/>
</dbReference>
<sequence>MNLDNIERNLSKKKTTGDAVKDEFNDMAMKLLAGFKADVSAGDKKLEDVADMARLLQTFIQVNKEDSGSGGTSTSLPELSSLQQEAITNQIKTESVVSGDKEQELVDLQDLANMTEEDVQRMIMDKEKAMNMENEETF</sequence>
<reference evidence="1 2" key="1">
    <citation type="journal article" date="2014" name="Appl. Environ. Microbiol.">
        <title>Comparative genomic and morphological analysis of Listeria phages isolated from farm environments.</title>
        <authorList>
            <person name="Denes T."/>
            <person name="Vongkamjan K."/>
            <person name="Ackermann H.W."/>
            <person name="Moreno Switt A.I."/>
            <person name="Wiedmann M."/>
            <person name="den Bakker H.C."/>
        </authorList>
    </citation>
    <scope>NUCLEOTIDE SEQUENCE [LARGE SCALE GENOMIC DNA]</scope>
</reference>
<dbReference type="KEGG" id="vg:19735652"/>
<organism evidence="1 2">
    <name type="scientific">Listeria phage LP-083-2</name>
    <dbReference type="NCBI Taxonomy" id="1458855"/>
    <lineage>
        <taxon>Viruses</taxon>
        <taxon>Duplodnaviria</taxon>
        <taxon>Heunggongvirae</taxon>
        <taxon>Uroviricota</taxon>
        <taxon>Caudoviricetes</taxon>
        <taxon>Herelleviridae</taxon>
        <taxon>Jasinskavirinae</taxon>
        <taxon>Pecentumvirus</taxon>
        <taxon>Pecentumvirus LP0832</taxon>
    </lineage>
</organism>
<keyword evidence="2" id="KW-1185">Reference proteome</keyword>
<protein>
    <recommendedName>
        <fullName evidence="3">Terminase small subunit</fullName>
    </recommendedName>
</protein>
<proteinExistence type="predicted"/>
<dbReference type="EMBL" id="KJ094030">
    <property type="protein sequence ID" value="AHL19293.1"/>
    <property type="molecule type" value="Genomic_DNA"/>
</dbReference>
<dbReference type="GeneID" id="19735652"/>
<evidence type="ECO:0008006" key="3">
    <source>
        <dbReference type="Google" id="ProtNLM"/>
    </source>
</evidence>
<dbReference type="RefSeq" id="YP_009044542.1">
    <property type="nucleotide sequence ID" value="NC_024383.1"/>
</dbReference>